<name>A0A0B9GNS0_9GAMM</name>
<dbReference type="Pfam" id="PF07238">
    <property type="entry name" value="PilZ"/>
    <property type="match status" value="2"/>
</dbReference>
<proteinExistence type="predicted"/>
<dbReference type="EMBL" id="JWLZ01000221">
    <property type="protein sequence ID" value="KHT58452.1"/>
    <property type="molecule type" value="Genomic_DNA"/>
</dbReference>
<reference evidence="2 3" key="1">
    <citation type="submission" date="2014-12" db="EMBL/GenBank/DDBJ databases">
        <title>Genome sequencing of Photobacterium gaetbulicola AD005a.</title>
        <authorList>
            <person name="Adrian T.G.S."/>
            <person name="Chan K.G."/>
        </authorList>
    </citation>
    <scope>NUCLEOTIDE SEQUENCE [LARGE SCALE GENOMIC DNA]</scope>
    <source>
        <strain evidence="2 3">AD005a</strain>
    </source>
</reference>
<dbReference type="Proteomes" id="UP000031278">
    <property type="component" value="Unassembled WGS sequence"/>
</dbReference>
<protein>
    <submittedName>
        <fullName evidence="2">Pilus assembly protein PilZ</fullName>
    </submittedName>
</protein>
<dbReference type="RefSeq" id="WP_039469517.1">
    <property type="nucleotide sequence ID" value="NZ_JWLZ01000221.1"/>
</dbReference>
<dbReference type="InterPro" id="IPR009875">
    <property type="entry name" value="PilZ_domain"/>
</dbReference>
<evidence type="ECO:0000313" key="3">
    <source>
        <dbReference type="Proteomes" id="UP000031278"/>
    </source>
</evidence>
<comment type="caution">
    <text evidence="2">The sequence shown here is derived from an EMBL/GenBank/DDBJ whole genome shotgun (WGS) entry which is preliminary data.</text>
</comment>
<gene>
    <name evidence="2" type="ORF">RJ45_25370</name>
</gene>
<organism evidence="2 3">
    <name type="scientific">Photobacterium gaetbulicola</name>
    <dbReference type="NCBI Taxonomy" id="1295392"/>
    <lineage>
        <taxon>Bacteria</taxon>
        <taxon>Pseudomonadati</taxon>
        <taxon>Pseudomonadota</taxon>
        <taxon>Gammaproteobacteria</taxon>
        <taxon>Vibrionales</taxon>
        <taxon>Vibrionaceae</taxon>
        <taxon>Photobacterium</taxon>
    </lineage>
</organism>
<dbReference type="AlphaFoldDB" id="A0A0B9GNS0"/>
<dbReference type="GO" id="GO:0035438">
    <property type="term" value="F:cyclic-di-GMP binding"/>
    <property type="evidence" value="ECO:0007669"/>
    <property type="project" value="InterPro"/>
</dbReference>
<sequence>MVLDDYKGLIERLIPVYDSEDFEDVFQMMTEGEDGPTRLQLKMELHRIMAPSMKAVDLRGRVQGECRPYQLNGRQHWLDDVAINTYHKRIKAFGNQFRVGLYEALTNTRNNFRVMHQQGKLQPKPAPKAELQPDNPLIAPLIRFGHYLTRNENRWQIATPVSLELPLSQMINGISADLSYSGAKFKVPAAFNYTLGMAVVVRFPKLAEQLNDPRLAQGMSYRILGIDENPDNDSYKWLRLKLLSDNTLIKAVIDHGLSQSQNRTRHNCEDKIIQIRTRGYEHCFLKHSTSMPVFLSDTQLTYCLLTQYNRHIWSHWHDERNQPVLNHLISEERLASLGKAGLKQSSTLIYSFSHEHDGKTFFYSAALPEMNAEQRRLFWHVGAQRDSWRVMRLSLQPIDQEDIDSLQSIAPDMVDKLSSLTHVGVLQDLTNTDAQQDYRLSVKPQLPGKTLQAFRHPRNPVAAAKAVYFDPRPQRSEDRYLFDTPITLTPEDGTSVSGQSIDFSTRGLNIKLAAPIVLRRGDQVLVSFPGLQKSNRNAPLSQIPYSVVRISPDHCNIQLTTGSGNLAAQSEHFLRKLILHNENKLLMTEEKLPQGELLLAMHQMLLTRLKSVPYFAEKVDHKIKLKAVGCNFPPPPQIKLFSLLAGGQGCSLEPLFRNRVKSMLAETMRPIEISQPYVHELYLAIEQHNGQVPRIDAKRLDEFRTIEERIAYIKQAKSAGSFMALRLTAAPVLSPMTALIGKELGELARQVLHRARALEQELSSVIGCGEILDVTDEVQIRLEIK</sequence>
<feature type="domain" description="PilZ" evidence="1">
    <location>
        <begin position="149"/>
        <end position="239"/>
    </location>
</feature>
<feature type="domain" description="PilZ" evidence="1">
    <location>
        <begin position="474"/>
        <end position="566"/>
    </location>
</feature>
<accession>A0A0B9GNS0</accession>
<evidence type="ECO:0000259" key="1">
    <source>
        <dbReference type="Pfam" id="PF07238"/>
    </source>
</evidence>
<dbReference type="SUPFAM" id="SSF141371">
    <property type="entry name" value="PilZ domain-like"/>
    <property type="match status" value="1"/>
</dbReference>
<dbReference type="Gene3D" id="2.40.10.220">
    <property type="entry name" value="predicted glycosyltransferase like domains"/>
    <property type="match status" value="1"/>
</dbReference>
<evidence type="ECO:0000313" key="2">
    <source>
        <dbReference type="EMBL" id="KHT58452.1"/>
    </source>
</evidence>